<accession>A0ABN8HTP9</accession>
<dbReference type="PANTHER" id="PTHR23355:SF9">
    <property type="entry name" value="DIS3-LIKE EXONUCLEASE 2"/>
    <property type="match status" value="1"/>
</dbReference>
<feature type="domain" description="DIS3L2 C-terminal" evidence="2">
    <location>
        <begin position="108"/>
        <end position="192"/>
    </location>
</feature>
<sequence>MVLNMLCAKPMTRAKYFCAAGCDDDDFRHYALNIPLYTHFTSPIRRYADIMVHRLLSASLNYEEVPKWEVHKVQKIAAQCNKQKYNAKRASELSTELYTLKYIEMNSPLITEAVVVEVREKYIDVTIVAMGLNRRIFFNNDFPGEHKCIKNDAGLKLSKMELLWKAKDLPDIKQVIEVFSIVKVELNRDEDMIKVETKLVKPI</sequence>
<proteinExistence type="predicted"/>
<dbReference type="InterPro" id="IPR041093">
    <property type="entry name" value="Dis3l2-like_C"/>
</dbReference>
<evidence type="ECO:0000259" key="2">
    <source>
        <dbReference type="Pfam" id="PF17877"/>
    </source>
</evidence>
<dbReference type="InterPro" id="IPR022966">
    <property type="entry name" value="RNase_II/R_CS"/>
</dbReference>
<feature type="domain" description="RNB" evidence="1">
    <location>
        <begin position="2"/>
        <end position="60"/>
    </location>
</feature>
<name>A0ABN8HTP9_9NEOP</name>
<evidence type="ECO:0000313" key="3">
    <source>
        <dbReference type="EMBL" id="CAH2039644.1"/>
    </source>
</evidence>
<dbReference type="SUPFAM" id="SSF50249">
    <property type="entry name" value="Nucleic acid-binding proteins"/>
    <property type="match status" value="1"/>
</dbReference>
<gene>
    <name evidence="3" type="ORF">IPOD504_LOCUS1850</name>
</gene>
<dbReference type="InterPro" id="IPR012340">
    <property type="entry name" value="NA-bd_OB-fold"/>
</dbReference>
<protein>
    <submittedName>
        <fullName evidence="3">Uncharacterized protein</fullName>
    </submittedName>
</protein>
<dbReference type="EMBL" id="OW152823">
    <property type="protein sequence ID" value="CAH2039644.1"/>
    <property type="molecule type" value="Genomic_DNA"/>
</dbReference>
<keyword evidence="4" id="KW-1185">Reference proteome</keyword>
<evidence type="ECO:0000313" key="4">
    <source>
        <dbReference type="Proteomes" id="UP000837857"/>
    </source>
</evidence>
<dbReference type="PROSITE" id="PS01175">
    <property type="entry name" value="RIBONUCLEASE_II"/>
    <property type="match status" value="1"/>
</dbReference>
<organism evidence="3 4">
    <name type="scientific">Iphiclides podalirius</name>
    <name type="common">scarce swallowtail</name>
    <dbReference type="NCBI Taxonomy" id="110791"/>
    <lineage>
        <taxon>Eukaryota</taxon>
        <taxon>Metazoa</taxon>
        <taxon>Ecdysozoa</taxon>
        <taxon>Arthropoda</taxon>
        <taxon>Hexapoda</taxon>
        <taxon>Insecta</taxon>
        <taxon>Pterygota</taxon>
        <taxon>Neoptera</taxon>
        <taxon>Endopterygota</taxon>
        <taxon>Lepidoptera</taxon>
        <taxon>Glossata</taxon>
        <taxon>Ditrysia</taxon>
        <taxon>Papilionoidea</taxon>
        <taxon>Papilionidae</taxon>
        <taxon>Papilioninae</taxon>
        <taxon>Iphiclides</taxon>
    </lineage>
</organism>
<dbReference type="Gene3D" id="2.40.50.140">
    <property type="entry name" value="Nucleic acid-binding proteins"/>
    <property type="match status" value="1"/>
</dbReference>
<reference evidence="3" key="1">
    <citation type="submission" date="2022-03" db="EMBL/GenBank/DDBJ databases">
        <authorList>
            <person name="Martin H S."/>
        </authorList>
    </citation>
    <scope>NUCLEOTIDE SEQUENCE</scope>
</reference>
<dbReference type="InterPro" id="IPR050180">
    <property type="entry name" value="RNR_Ribonuclease"/>
</dbReference>
<evidence type="ECO:0000259" key="1">
    <source>
        <dbReference type="Pfam" id="PF00773"/>
    </source>
</evidence>
<dbReference type="Pfam" id="PF17877">
    <property type="entry name" value="Dis3l2_C_term"/>
    <property type="match status" value="1"/>
</dbReference>
<dbReference type="Pfam" id="PF00773">
    <property type="entry name" value="RNB"/>
    <property type="match status" value="1"/>
</dbReference>
<dbReference type="PANTHER" id="PTHR23355">
    <property type="entry name" value="RIBONUCLEASE"/>
    <property type="match status" value="1"/>
</dbReference>
<feature type="non-terminal residue" evidence="3">
    <location>
        <position position="1"/>
    </location>
</feature>
<dbReference type="Proteomes" id="UP000837857">
    <property type="component" value="Chromosome 11"/>
</dbReference>
<dbReference type="InterPro" id="IPR001900">
    <property type="entry name" value="RNase_II/R"/>
</dbReference>